<dbReference type="AlphaFoldDB" id="A0A699HC83"/>
<sequence length="334" mass="37830">MMVQAQEEMGKGLANPTDPHHTLTIIQPSTSQPQKSKQHRKPRRKVTEVPQPSDPIEHGVNTPRSGEDSLKLTKLMKLCTKLQQRVLNLESTKTTQALEIDSLKKRVKRLKRIKRPRTYGLKRLYKVGLSAKAKSSKDEGVDVAEQAKEVVDDITLAKALMEIKSAKPKAVKVVIQEPEQGTTTTTPITITAASSRPKAKGLVIHEQEQAPIPTVSLQQPSQVKDKEKRNKPPTRAQQRSIMCTYLKNMDGWKLKSLKKKYFAEIQELFDKVMKKVNTFVDFRTELVEESSKKAKTEITQEGSVKRAGDELEQERSKKQKVEDDKESEELNKCL</sequence>
<accession>A0A699HC83</accession>
<protein>
    <submittedName>
        <fullName evidence="2">Uncharacterized protein</fullName>
    </submittedName>
</protein>
<dbReference type="EMBL" id="BKCJ010107452">
    <property type="protein sequence ID" value="GEX42340.1"/>
    <property type="molecule type" value="Genomic_DNA"/>
</dbReference>
<proteinExistence type="predicted"/>
<gene>
    <name evidence="2" type="ORF">Tci_314315</name>
</gene>
<name>A0A699HC83_TANCI</name>
<feature type="region of interest" description="Disordered" evidence="1">
    <location>
        <begin position="206"/>
        <end position="239"/>
    </location>
</feature>
<evidence type="ECO:0000256" key="1">
    <source>
        <dbReference type="SAM" id="MobiDB-lite"/>
    </source>
</evidence>
<organism evidence="2">
    <name type="scientific">Tanacetum cinerariifolium</name>
    <name type="common">Dalmatian daisy</name>
    <name type="synonym">Chrysanthemum cinerariifolium</name>
    <dbReference type="NCBI Taxonomy" id="118510"/>
    <lineage>
        <taxon>Eukaryota</taxon>
        <taxon>Viridiplantae</taxon>
        <taxon>Streptophyta</taxon>
        <taxon>Embryophyta</taxon>
        <taxon>Tracheophyta</taxon>
        <taxon>Spermatophyta</taxon>
        <taxon>Magnoliopsida</taxon>
        <taxon>eudicotyledons</taxon>
        <taxon>Gunneridae</taxon>
        <taxon>Pentapetalae</taxon>
        <taxon>asterids</taxon>
        <taxon>campanulids</taxon>
        <taxon>Asterales</taxon>
        <taxon>Asteraceae</taxon>
        <taxon>Asteroideae</taxon>
        <taxon>Anthemideae</taxon>
        <taxon>Anthemidinae</taxon>
        <taxon>Tanacetum</taxon>
    </lineage>
</organism>
<reference evidence="2" key="1">
    <citation type="journal article" date="2019" name="Sci. Rep.">
        <title>Draft genome of Tanacetum cinerariifolium, the natural source of mosquito coil.</title>
        <authorList>
            <person name="Yamashiro T."/>
            <person name="Shiraishi A."/>
            <person name="Satake H."/>
            <person name="Nakayama K."/>
        </authorList>
    </citation>
    <scope>NUCLEOTIDE SEQUENCE</scope>
</reference>
<evidence type="ECO:0000313" key="2">
    <source>
        <dbReference type="EMBL" id="GEX42340.1"/>
    </source>
</evidence>
<feature type="region of interest" description="Disordered" evidence="1">
    <location>
        <begin position="1"/>
        <end position="68"/>
    </location>
</feature>
<feature type="region of interest" description="Disordered" evidence="1">
    <location>
        <begin position="291"/>
        <end position="334"/>
    </location>
</feature>
<comment type="caution">
    <text evidence="2">The sequence shown here is derived from an EMBL/GenBank/DDBJ whole genome shotgun (WGS) entry which is preliminary data.</text>
</comment>